<name>A0A402BDS7_9CHLR</name>
<comment type="caution">
    <text evidence="1">The sequence shown here is derived from an EMBL/GenBank/DDBJ whole genome shotgun (WGS) entry which is preliminary data.</text>
</comment>
<dbReference type="AlphaFoldDB" id="A0A402BDS7"/>
<accession>A0A402BDS7</accession>
<protein>
    <recommendedName>
        <fullName evidence="3">OmpR/PhoB-type domain-containing protein</fullName>
    </recommendedName>
</protein>
<gene>
    <name evidence="1" type="ORF">KDA_49260</name>
</gene>
<dbReference type="EMBL" id="BIFT01000002">
    <property type="protein sequence ID" value="GCE29442.1"/>
    <property type="molecule type" value="Genomic_DNA"/>
</dbReference>
<organism evidence="1 2">
    <name type="scientific">Dictyobacter alpinus</name>
    <dbReference type="NCBI Taxonomy" id="2014873"/>
    <lineage>
        <taxon>Bacteria</taxon>
        <taxon>Bacillati</taxon>
        <taxon>Chloroflexota</taxon>
        <taxon>Ktedonobacteria</taxon>
        <taxon>Ktedonobacterales</taxon>
        <taxon>Dictyobacteraceae</taxon>
        <taxon>Dictyobacter</taxon>
    </lineage>
</organism>
<dbReference type="Proteomes" id="UP000287171">
    <property type="component" value="Unassembled WGS sequence"/>
</dbReference>
<dbReference type="OrthoDB" id="156240at2"/>
<evidence type="ECO:0000313" key="1">
    <source>
        <dbReference type="EMBL" id="GCE29442.1"/>
    </source>
</evidence>
<keyword evidence="2" id="KW-1185">Reference proteome</keyword>
<sequence length="167" mass="19274">MASLTRRERYPAGSNAMMPFRLTSLLEPDHVLFFNPKLGTLSHVAPGPEFLEEQQFTVSELCLLIPLLESYPHYCPYEQLLASFERGRQASQEDIERSRLRLQTAEYEGLWDEYIRPLRGSLSRARLKLRRFGIDVVAVTVTGYMLKRFPYASSQEGVDQGRFHAFV</sequence>
<proteinExistence type="predicted"/>
<dbReference type="RefSeq" id="WP_126629702.1">
    <property type="nucleotide sequence ID" value="NZ_BIFT01000002.1"/>
</dbReference>
<evidence type="ECO:0008006" key="3">
    <source>
        <dbReference type="Google" id="ProtNLM"/>
    </source>
</evidence>
<reference evidence="2" key="1">
    <citation type="submission" date="2018-12" db="EMBL/GenBank/DDBJ databases">
        <title>Tengunoibacter tsumagoiensis gen. nov., sp. nov., Dictyobacter kobayashii sp. nov., D. alpinus sp. nov., and D. joshuensis sp. nov. and description of Dictyobacteraceae fam. nov. within the order Ktedonobacterales isolated from Tengu-no-mugimeshi.</title>
        <authorList>
            <person name="Wang C.M."/>
            <person name="Zheng Y."/>
            <person name="Sakai Y."/>
            <person name="Toyoda A."/>
            <person name="Minakuchi Y."/>
            <person name="Abe K."/>
            <person name="Yokota A."/>
            <person name="Yabe S."/>
        </authorList>
    </citation>
    <scope>NUCLEOTIDE SEQUENCE [LARGE SCALE GENOMIC DNA]</scope>
    <source>
        <strain evidence="2">Uno16</strain>
    </source>
</reference>
<evidence type="ECO:0000313" key="2">
    <source>
        <dbReference type="Proteomes" id="UP000287171"/>
    </source>
</evidence>